<dbReference type="RefSeq" id="WP_009836921.1">
    <property type="nucleotide sequence ID" value="NZ_AAOH01000001.1"/>
</dbReference>
<dbReference type="OrthoDB" id="6315022at2"/>
<dbReference type="HOGENOM" id="CLU_1325425_0_0_6"/>
<evidence type="ECO:0000313" key="3">
    <source>
        <dbReference type="Proteomes" id="UP000006201"/>
    </source>
</evidence>
<evidence type="ECO:0000256" key="1">
    <source>
        <dbReference type="SAM" id="Coils"/>
    </source>
</evidence>
<dbReference type="EMBL" id="AAOH01000001">
    <property type="protein sequence ID" value="EAR30623.1"/>
    <property type="molecule type" value="Genomic_DNA"/>
</dbReference>
<organism evidence="2 3">
    <name type="scientific">Pseudoalteromonas tunicata D2</name>
    <dbReference type="NCBI Taxonomy" id="87626"/>
    <lineage>
        <taxon>Bacteria</taxon>
        <taxon>Pseudomonadati</taxon>
        <taxon>Pseudomonadota</taxon>
        <taxon>Gammaproteobacteria</taxon>
        <taxon>Alteromonadales</taxon>
        <taxon>Pseudoalteromonadaceae</taxon>
        <taxon>Pseudoalteromonas</taxon>
    </lineage>
</organism>
<sequence length="207" mass="24381">MELQTQEHSLEADLLESNQQMQFNIEQAFERLLDDKNNQINALNNQIAQLNKRNKMQLAHIEIVEKQWQLSNQQLESVLASQSEQLSANQVPKHNEQEFNELSAQVEELQMSQKVLNHHCRDLNERNQQLNHALKLSDEKLQKINTLFNKQTAEFLHMQNDFNVNKQENTLLKSELRRYQEELKLLMGTYYDGVINKKKKISTNLPS</sequence>
<proteinExistence type="predicted"/>
<gene>
    <name evidence="2" type="ORF">PTD2_03601</name>
</gene>
<comment type="caution">
    <text evidence="2">The sequence shown here is derived from an EMBL/GenBank/DDBJ whole genome shotgun (WGS) entry which is preliminary data.</text>
</comment>
<dbReference type="Proteomes" id="UP000006201">
    <property type="component" value="Unassembled WGS sequence"/>
</dbReference>
<keyword evidence="3" id="KW-1185">Reference proteome</keyword>
<evidence type="ECO:0000313" key="2">
    <source>
        <dbReference type="EMBL" id="EAR30623.1"/>
    </source>
</evidence>
<reference evidence="2 3" key="1">
    <citation type="submission" date="2006-02" db="EMBL/GenBank/DDBJ databases">
        <authorList>
            <person name="Moran M.A."/>
            <person name="Kjelleberg S."/>
            <person name="Egan S."/>
            <person name="Saunders N."/>
            <person name="Thomas T."/>
            <person name="Ferriera S."/>
            <person name="Johnson J."/>
            <person name="Kravitz S."/>
            <person name="Halpern A."/>
            <person name="Remington K."/>
            <person name="Beeson K."/>
            <person name="Tran B."/>
            <person name="Rogers Y.-H."/>
            <person name="Friedman R."/>
            <person name="Venter J.C."/>
        </authorList>
    </citation>
    <scope>NUCLEOTIDE SEQUENCE [LARGE SCALE GENOMIC DNA]</scope>
    <source>
        <strain evidence="2 3">D2</strain>
    </source>
</reference>
<dbReference type="AlphaFoldDB" id="A4C4Z1"/>
<accession>A4C4Z1</accession>
<protein>
    <submittedName>
        <fullName evidence="2">Uncharacterized protein</fullName>
    </submittedName>
</protein>
<feature type="coiled-coil region" evidence="1">
    <location>
        <begin position="26"/>
        <end position="60"/>
    </location>
</feature>
<name>A4C4Z1_9GAMM</name>
<dbReference type="eggNOG" id="ENOG5032S1N">
    <property type="taxonomic scope" value="Bacteria"/>
</dbReference>
<keyword evidence="1" id="KW-0175">Coiled coil</keyword>